<evidence type="ECO:0000313" key="4">
    <source>
        <dbReference type="EMBL" id="GLC51813.1"/>
    </source>
</evidence>
<comment type="function">
    <text evidence="2">Component of the COP9 signalosome complex (CSN), a complex involved in various cellular and developmental processes.</text>
</comment>
<dbReference type="PROSITE" id="PS50249">
    <property type="entry name" value="MPN"/>
    <property type="match status" value="1"/>
</dbReference>
<sequence>MDTDTGTRQSTSGLEWKLHPLVLINISDHHTRTRANTPGAPIPSVLGCLLGSQSGRTVDIRNSFEVRYSTAADGSVEVDIPFLVKKQEQYKQVFKTLDVVGWYATGSAATDAHMLCHRKISEVVEGPVFLLLDPSVDHSRKDLPVTLYETELHLSPDSGAPGLMFVRAPYAIETSDAERIGVDQVARILPSGRATGSEQLSAQLASMHSAIKMLLERLRLIHGSIGRVAEGHGPAAAAAAAGRAAAAAGGDAVPYPHSLLRQVSSLINSLPACDTEAFNREYLTEYNDTMLTLYLAAMTRGTHVANEVVDKFCLAYDKAGRRRGI</sequence>
<dbReference type="GO" id="GO:0005737">
    <property type="term" value="C:cytoplasm"/>
    <property type="evidence" value="ECO:0007669"/>
    <property type="project" value="UniProtKB-SubCell"/>
</dbReference>
<name>A0A9W6BGW4_9CHLO</name>
<dbReference type="CDD" id="cd08063">
    <property type="entry name" value="MPN_CSN6"/>
    <property type="match status" value="1"/>
</dbReference>
<dbReference type="InterPro" id="IPR033859">
    <property type="entry name" value="MPN_CSN6"/>
</dbReference>
<organism evidence="4 5">
    <name type="scientific">Pleodorina starrii</name>
    <dbReference type="NCBI Taxonomy" id="330485"/>
    <lineage>
        <taxon>Eukaryota</taxon>
        <taxon>Viridiplantae</taxon>
        <taxon>Chlorophyta</taxon>
        <taxon>core chlorophytes</taxon>
        <taxon>Chlorophyceae</taxon>
        <taxon>CS clade</taxon>
        <taxon>Chlamydomonadales</taxon>
        <taxon>Volvocaceae</taxon>
        <taxon>Pleodorina</taxon>
    </lineage>
</organism>
<keyword evidence="2" id="KW-0963">Cytoplasm</keyword>
<dbReference type="Pfam" id="PF01398">
    <property type="entry name" value="JAB"/>
    <property type="match status" value="1"/>
</dbReference>
<reference evidence="4 5" key="1">
    <citation type="journal article" date="2023" name="Commun. Biol.">
        <title>Reorganization of the ancestral sex-determining regions during the evolution of trioecy in Pleodorina starrii.</title>
        <authorList>
            <person name="Takahashi K."/>
            <person name="Suzuki S."/>
            <person name="Kawai-Toyooka H."/>
            <person name="Yamamoto K."/>
            <person name="Hamaji T."/>
            <person name="Ootsuki R."/>
            <person name="Yamaguchi H."/>
            <person name="Kawachi M."/>
            <person name="Higashiyama T."/>
            <person name="Nozaki H."/>
        </authorList>
    </citation>
    <scope>NUCLEOTIDE SEQUENCE [LARGE SCALE GENOMIC DNA]</scope>
    <source>
        <strain evidence="4 5">NIES-4479</strain>
    </source>
</reference>
<evidence type="ECO:0000259" key="3">
    <source>
        <dbReference type="PROSITE" id="PS50249"/>
    </source>
</evidence>
<keyword evidence="2" id="KW-0736">Signalosome</keyword>
<comment type="subcellular location">
    <subcellularLocation>
        <location evidence="2">Cytoplasm</location>
    </subcellularLocation>
    <subcellularLocation>
        <location evidence="2">Nucleus</location>
    </subcellularLocation>
</comment>
<dbReference type="InterPro" id="IPR000555">
    <property type="entry name" value="JAMM/MPN+_dom"/>
</dbReference>
<feature type="domain" description="MPN" evidence="3">
    <location>
        <begin position="16"/>
        <end position="154"/>
    </location>
</feature>
<evidence type="ECO:0000256" key="1">
    <source>
        <dbReference type="ARBA" id="ARBA00010893"/>
    </source>
</evidence>
<dbReference type="EMBL" id="BRXU01000005">
    <property type="protein sequence ID" value="GLC51813.1"/>
    <property type="molecule type" value="Genomic_DNA"/>
</dbReference>
<dbReference type="PANTHER" id="PTHR10540:SF8">
    <property type="entry name" value="COP9 SIGNALOSOME COMPLEX SUBUNIT 6"/>
    <property type="match status" value="1"/>
</dbReference>
<keyword evidence="5" id="KW-1185">Reference proteome</keyword>
<comment type="similarity">
    <text evidence="1 2">Belongs to the peptidase M67A family. CSN6 subfamily.</text>
</comment>
<comment type="caution">
    <text evidence="4">The sequence shown here is derived from an EMBL/GenBank/DDBJ whole genome shotgun (WGS) entry which is preliminary data.</text>
</comment>
<keyword evidence="2" id="KW-0539">Nucleus</keyword>
<evidence type="ECO:0000313" key="5">
    <source>
        <dbReference type="Proteomes" id="UP001165080"/>
    </source>
</evidence>
<dbReference type="Pfam" id="PF13012">
    <property type="entry name" value="MitMem_reg"/>
    <property type="match status" value="1"/>
</dbReference>
<dbReference type="SMART" id="SM00232">
    <property type="entry name" value="JAB_MPN"/>
    <property type="match status" value="1"/>
</dbReference>
<dbReference type="PANTHER" id="PTHR10540">
    <property type="entry name" value="EUKARYOTIC TRANSLATION INITIATION FACTOR 3 SUBUNIT F-RELATED"/>
    <property type="match status" value="1"/>
</dbReference>
<proteinExistence type="inferred from homology"/>
<dbReference type="AlphaFoldDB" id="A0A9W6BGW4"/>
<dbReference type="Gene3D" id="3.40.140.10">
    <property type="entry name" value="Cytidine Deaminase, domain 2"/>
    <property type="match status" value="1"/>
</dbReference>
<evidence type="ECO:0000256" key="2">
    <source>
        <dbReference type="RuleBase" id="RU367006"/>
    </source>
</evidence>
<dbReference type="GO" id="GO:0000338">
    <property type="term" value="P:protein deneddylation"/>
    <property type="evidence" value="ECO:0007669"/>
    <property type="project" value="InterPro"/>
</dbReference>
<dbReference type="GO" id="GO:0008180">
    <property type="term" value="C:COP9 signalosome"/>
    <property type="evidence" value="ECO:0007669"/>
    <property type="project" value="UniProtKB-UniRule"/>
</dbReference>
<dbReference type="GO" id="GO:0008237">
    <property type="term" value="F:metallopeptidase activity"/>
    <property type="evidence" value="ECO:0007669"/>
    <property type="project" value="InterPro"/>
</dbReference>
<dbReference type="InterPro" id="IPR037518">
    <property type="entry name" value="MPN"/>
</dbReference>
<dbReference type="InterPro" id="IPR024969">
    <property type="entry name" value="EIF3F/CSN6-like_C"/>
</dbReference>
<gene>
    <name evidence="4" type="primary">PLEST003523</name>
    <name evidence="4" type="ORF">PLESTB_000551200</name>
</gene>
<protein>
    <recommendedName>
        <fullName evidence="2">COP9 signalosome complex subunit 6</fullName>
    </recommendedName>
</protein>
<dbReference type="Proteomes" id="UP001165080">
    <property type="component" value="Unassembled WGS sequence"/>
</dbReference>
<accession>A0A9W6BGW4</accession>